<sequence length="82" mass="9349">MFSDKPRSLPDWIERGYDILSTEITEGDHDEGIPRSLARDELISHEDFPDSPDDADYAIDQLLNSGWLYEVAGNLRVTIPEE</sequence>
<accession>A0A345E806</accession>
<evidence type="ECO:0008006" key="3">
    <source>
        <dbReference type="Google" id="ProtNLM"/>
    </source>
</evidence>
<gene>
    <name evidence="1" type="ORF">DU500_17805</name>
</gene>
<dbReference type="OrthoDB" id="256940at2157"/>
<protein>
    <recommendedName>
        <fullName evidence="3">MarR family transcriptional regulator</fullName>
    </recommendedName>
</protein>
<reference evidence="1 2" key="1">
    <citation type="submission" date="2018-07" db="EMBL/GenBank/DDBJ databases">
        <title>Genome sequences of Haloplanus sp. CBA1113.</title>
        <authorList>
            <person name="Kim Y.B."/>
            <person name="Roh S.W."/>
        </authorList>
    </citation>
    <scope>NUCLEOTIDE SEQUENCE [LARGE SCALE GENOMIC DNA]</scope>
    <source>
        <strain evidence="1 2">CBA1113</strain>
        <plasmid evidence="1 2">pCBA1113-02</plasmid>
    </source>
</reference>
<keyword evidence="2" id="KW-1185">Reference proteome</keyword>
<dbReference type="RefSeq" id="WP_114587447.1">
    <property type="nucleotide sequence ID" value="NZ_CP031152.1"/>
</dbReference>
<name>A0A345E806_9EURY</name>
<dbReference type="Proteomes" id="UP000253273">
    <property type="component" value="Plasmid pCBA1113-02"/>
</dbReference>
<evidence type="ECO:0000313" key="1">
    <source>
        <dbReference type="EMBL" id="AXG08328.1"/>
    </source>
</evidence>
<proteinExistence type="predicted"/>
<organism evidence="1 2">
    <name type="scientific">Haloplanus rubicundus</name>
    <dbReference type="NCBI Taxonomy" id="1547898"/>
    <lineage>
        <taxon>Archaea</taxon>
        <taxon>Methanobacteriati</taxon>
        <taxon>Methanobacteriota</taxon>
        <taxon>Stenosarchaea group</taxon>
        <taxon>Halobacteria</taxon>
        <taxon>Halobacteriales</taxon>
        <taxon>Haloferacaceae</taxon>
        <taxon>Haloplanus</taxon>
    </lineage>
</organism>
<dbReference type="EMBL" id="CP031152">
    <property type="protein sequence ID" value="AXG08328.1"/>
    <property type="molecule type" value="Genomic_DNA"/>
</dbReference>
<dbReference type="AlphaFoldDB" id="A0A345E806"/>
<evidence type="ECO:0000313" key="2">
    <source>
        <dbReference type="Proteomes" id="UP000253273"/>
    </source>
</evidence>
<dbReference type="KEGG" id="haj:DU500_17805"/>
<dbReference type="GeneID" id="37285280"/>
<keyword evidence="1" id="KW-0614">Plasmid</keyword>
<geneLocation type="plasmid" evidence="1 2">
    <name>pCBA1113-02</name>
</geneLocation>